<gene>
    <name evidence="9 11" type="primary">trpA</name>
    <name evidence="11" type="ORF">CPJCM30710_24720</name>
</gene>
<sequence>MENRMEKTFSGLREENKKGLIGYITAGDPNLDFLKSLLKAMEDGGADVIEIGVPFSDPLADGPVIQKAAQRALKNGFSVDKLFDTLKDIRKEVSTPLVFLVYYNTIFAYGEEKFIEKCAACGIDGLIIPDLPLEEQEVLKADLKKVNMSLIPLVAPTSEERIKNIVDDASGFVYCVTSLGVTGVRSEFSIDLRKYIEKIRKNTTLPLCLGFGIGDVEKAKEFSVFADGIIIGSVLVKKVEEIGKGEATIVDLRNLVKSFKDAIL</sequence>
<keyword evidence="4 9" id="KW-0028">Amino-acid biosynthesis</keyword>
<evidence type="ECO:0000256" key="4">
    <source>
        <dbReference type="ARBA" id="ARBA00022605"/>
    </source>
</evidence>
<dbReference type="EC" id="4.2.1.20" evidence="9"/>
<dbReference type="InterPro" id="IPR018204">
    <property type="entry name" value="Trp_synthase_alpha_AS"/>
</dbReference>
<dbReference type="PANTHER" id="PTHR43406:SF1">
    <property type="entry name" value="TRYPTOPHAN SYNTHASE ALPHA CHAIN, CHLOROPLASTIC"/>
    <property type="match status" value="1"/>
</dbReference>
<organism evidence="11 12">
    <name type="scientific">Clostridium polyendosporum</name>
    <dbReference type="NCBI Taxonomy" id="69208"/>
    <lineage>
        <taxon>Bacteria</taxon>
        <taxon>Bacillati</taxon>
        <taxon>Bacillota</taxon>
        <taxon>Clostridia</taxon>
        <taxon>Eubacteriales</taxon>
        <taxon>Clostridiaceae</taxon>
        <taxon>Clostridium</taxon>
    </lineage>
</organism>
<evidence type="ECO:0000256" key="7">
    <source>
        <dbReference type="ARBA" id="ARBA00023239"/>
    </source>
</evidence>
<dbReference type="Pfam" id="PF00290">
    <property type="entry name" value="Trp_syntA"/>
    <property type="match status" value="1"/>
</dbReference>
<accession>A0A919VHL1</accession>
<dbReference type="RefSeq" id="WP_212904491.1">
    <property type="nucleotide sequence ID" value="NZ_BOPZ01000022.1"/>
</dbReference>
<evidence type="ECO:0000256" key="10">
    <source>
        <dbReference type="RuleBase" id="RU003662"/>
    </source>
</evidence>
<dbReference type="FunFam" id="3.20.20.70:FF:000037">
    <property type="entry name" value="Tryptophan synthase alpha chain"/>
    <property type="match status" value="1"/>
</dbReference>
<proteinExistence type="inferred from homology"/>
<evidence type="ECO:0000256" key="2">
    <source>
        <dbReference type="ARBA" id="ARBA00004733"/>
    </source>
</evidence>
<evidence type="ECO:0000256" key="6">
    <source>
        <dbReference type="ARBA" id="ARBA00023141"/>
    </source>
</evidence>
<evidence type="ECO:0000256" key="1">
    <source>
        <dbReference type="ARBA" id="ARBA00003365"/>
    </source>
</evidence>
<evidence type="ECO:0000313" key="11">
    <source>
        <dbReference type="EMBL" id="GIM29806.1"/>
    </source>
</evidence>
<dbReference type="Gene3D" id="3.20.20.70">
    <property type="entry name" value="Aldolase class I"/>
    <property type="match status" value="1"/>
</dbReference>
<evidence type="ECO:0000313" key="12">
    <source>
        <dbReference type="Proteomes" id="UP000679179"/>
    </source>
</evidence>
<reference evidence="11" key="1">
    <citation type="submission" date="2021-03" db="EMBL/GenBank/DDBJ databases">
        <title>Taxonomic study of Clostridium polyendosporum from meadow-gley soil under rice.</title>
        <authorList>
            <person name="Kobayashi H."/>
            <person name="Tanizawa Y."/>
            <person name="Yagura M."/>
        </authorList>
    </citation>
    <scope>NUCLEOTIDE SEQUENCE</scope>
    <source>
        <strain evidence="11">JCM 30710</strain>
    </source>
</reference>
<dbReference type="AlphaFoldDB" id="A0A919VHL1"/>
<dbReference type="HAMAP" id="MF_00131">
    <property type="entry name" value="Trp_synth_alpha"/>
    <property type="match status" value="1"/>
</dbReference>
<comment type="pathway">
    <text evidence="2 9">Amino-acid biosynthesis; L-tryptophan biosynthesis; L-tryptophan from chorismate: step 5/5.</text>
</comment>
<dbReference type="SUPFAM" id="SSF51366">
    <property type="entry name" value="Ribulose-phoshate binding barrel"/>
    <property type="match status" value="1"/>
</dbReference>
<dbReference type="NCBIfam" id="TIGR00262">
    <property type="entry name" value="trpA"/>
    <property type="match status" value="1"/>
</dbReference>
<keyword evidence="12" id="KW-1185">Reference proteome</keyword>
<dbReference type="GO" id="GO:0005829">
    <property type="term" value="C:cytosol"/>
    <property type="evidence" value="ECO:0007669"/>
    <property type="project" value="TreeGrafter"/>
</dbReference>
<evidence type="ECO:0000256" key="3">
    <source>
        <dbReference type="ARBA" id="ARBA00011270"/>
    </source>
</evidence>
<dbReference type="Proteomes" id="UP000679179">
    <property type="component" value="Unassembled WGS sequence"/>
</dbReference>
<dbReference type="PANTHER" id="PTHR43406">
    <property type="entry name" value="TRYPTOPHAN SYNTHASE, ALPHA CHAIN"/>
    <property type="match status" value="1"/>
</dbReference>
<dbReference type="CDD" id="cd04724">
    <property type="entry name" value="Tryptophan_synthase_alpha"/>
    <property type="match status" value="1"/>
</dbReference>
<comment type="similarity">
    <text evidence="9 10">Belongs to the TrpA family.</text>
</comment>
<keyword evidence="6 9" id="KW-0057">Aromatic amino acid biosynthesis</keyword>
<comment type="function">
    <text evidence="1 9">The alpha subunit is responsible for the aldol cleavage of indoleglycerol phosphate to indole and glyceraldehyde 3-phosphate.</text>
</comment>
<comment type="caution">
    <text evidence="11">The sequence shown here is derived from an EMBL/GenBank/DDBJ whole genome shotgun (WGS) entry which is preliminary data.</text>
</comment>
<keyword evidence="5 9" id="KW-0822">Tryptophan biosynthesis</keyword>
<dbReference type="EMBL" id="BOPZ01000022">
    <property type="protein sequence ID" value="GIM29806.1"/>
    <property type="molecule type" value="Genomic_DNA"/>
</dbReference>
<comment type="catalytic activity">
    <reaction evidence="8 9">
        <text>(1S,2R)-1-C-(indol-3-yl)glycerol 3-phosphate + L-serine = D-glyceraldehyde 3-phosphate + L-tryptophan + H2O</text>
        <dbReference type="Rhea" id="RHEA:10532"/>
        <dbReference type="ChEBI" id="CHEBI:15377"/>
        <dbReference type="ChEBI" id="CHEBI:33384"/>
        <dbReference type="ChEBI" id="CHEBI:57912"/>
        <dbReference type="ChEBI" id="CHEBI:58866"/>
        <dbReference type="ChEBI" id="CHEBI:59776"/>
        <dbReference type="EC" id="4.2.1.20"/>
    </reaction>
</comment>
<feature type="active site" description="Proton acceptor" evidence="9">
    <location>
        <position position="50"/>
    </location>
</feature>
<dbReference type="InterPro" id="IPR002028">
    <property type="entry name" value="Trp_synthase_suA"/>
</dbReference>
<evidence type="ECO:0000256" key="8">
    <source>
        <dbReference type="ARBA" id="ARBA00049047"/>
    </source>
</evidence>
<comment type="subunit">
    <text evidence="3 9">Tetramer of two alpha and two beta chains.</text>
</comment>
<feature type="active site" description="Proton acceptor" evidence="9">
    <location>
        <position position="61"/>
    </location>
</feature>
<dbReference type="PROSITE" id="PS00167">
    <property type="entry name" value="TRP_SYNTHASE_ALPHA"/>
    <property type="match status" value="1"/>
</dbReference>
<keyword evidence="7 9" id="KW-0456">Lyase</keyword>
<dbReference type="InterPro" id="IPR011060">
    <property type="entry name" value="RibuloseP-bd_barrel"/>
</dbReference>
<name>A0A919VHL1_9CLOT</name>
<dbReference type="InterPro" id="IPR013785">
    <property type="entry name" value="Aldolase_TIM"/>
</dbReference>
<protein>
    <recommendedName>
        <fullName evidence="9">Tryptophan synthase alpha chain</fullName>
        <ecNumber evidence="9">4.2.1.20</ecNumber>
    </recommendedName>
</protein>
<evidence type="ECO:0000256" key="9">
    <source>
        <dbReference type="HAMAP-Rule" id="MF_00131"/>
    </source>
</evidence>
<dbReference type="GO" id="GO:0004834">
    <property type="term" value="F:tryptophan synthase activity"/>
    <property type="evidence" value="ECO:0007669"/>
    <property type="project" value="UniProtKB-UniRule"/>
</dbReference>
<evidence type="ECO:0000256" key="5">
    <source>
        <dbReference type="ARBA" id="ARBA00022822"/>
    </source>
</evidence>